<accession>A0A6J5CIW5</accession>
<organism evidence="1 2">
    <name type="scientific">Paraburkholderia sediminicola</name>
    <dbReference type="NCBI Taxonomy" id="458836"/>
    <lineage>
        <taxon>Bacteria</taxon>
        <taxon>Pseudomonadati</taxon>
        <taxon>Pseudomonadota</taxon>
        <taxon>Betaproteobacteria</taxon>
        <taxon>Burkholderiales</taxon>
        <taxon>Burkholderiaceae</taxon>
        <taxon>Paraburkholderia</taxon>
    </lineage>
</organism>
<sequence>MSRSPSYGTRSRRTSTTNAGVRLTARTYGKARIGTYAEKAAGHITVESDAERLVAHMLCIDPRVRSFRQQPFTVDLVGERLLFTREELSEARQARGGRAGEVEYTPDFATVQADGLQLAYEVKLEGFEGDGRYWAKVELAREIMEAYCYPLLTVVVPADERHPVLVNAQLLKPAIARAREYLTPDVIDRVEGYCKSGPVLQRGLCADLQIAPGFIPPLLAVGVLQADLAHHHISGALELSAGYGDLSHLYLIEELQP</sequence>
<dbReference type="Proteomes" id="UP000494255">
    <property type="component" value="Unassembled WGS sequence"/>
</dbReference>
<gene>
    <name evidence="1" type="ORF">LMG24238_06218</name>
</gene>
<evidence type="ECO:0008006" key="3">
    <source>
        <dbReference type="Google" id="ProtNLM"/>
    </source>
</evidence>
<reference evidence="1 2" key="1">
    <citation type="submission" date="2020-04" db="EMBL/GenBank/DDBJ databases">
        <authorList>
            <person name="De Canck E."/>
        </authorList>
    </citation>
    <scope>NUCLEOTIDE SEQUENCE [LARGE SCALE GENOMIC DNA]</scope>
    <source>
        <strain evidence="1 2">LMG 24238</strain>
    </source>
</reference>
<name>A0A6J5CIW5_9BURK</name>
<dbReference type="GeneID" id="97044797"/>
<evidence type="ECO:0000313" key="2">
    <source>
        <dbReference type="Proteomes" id="UP000494255"/>
    </source>
</evidence>
<proteinExistence type="predicted"/>
<dbReference type="RefSeq" id="WP_175053838.1">
    <property type="nucleotide sequence ID" value="NZ_CADIKC010000011.1"/>
</dbReference>
<evidence type="ECO:0000313" key="1">
    <source>
        <dbReference type="EMBL" id="CAB3736320.1"/>
    </source>
</evidence>
<keyword evidence="2" id="KW-1185">Reference proteome</keyword>
<protein>
    <recommendedName>
        <fullName evidence="3">TnsA endonuclease-like protein</fullName>
    </recommendedName>
</protein>
<dbReference type="AlphaFoldDB" id="A0A6J5CIW5"/>
<dbReference type="EMBL" id="CADIKC010000011">
    <property type="protein sequence ID" value="CAB3736320.1"/>
    <property type="molecule type" value="Genomic_DNA"/>
</dbReference>